<accession>U7D8H6</accession>
<keyword evidence="7" id="KW-0276">Fatty acid metabolism</keyword>
<organism evidence="15 16">
    <name type="scientific">Chitinivibrio alkaliphilus ACht1</name>
    <dbReference type="NCBI Taxonomy" id="1313304"/>
    <lineage>
        <taxon>Bacteria</taxon>
        <taxon>Pseudomonadati</taxon>
        <taxon>Fibrobacterota</taxon>
        <taxon>Chitinivibrionia</taxon>
        <taxon>Chitinivibrionales</taxon>
        <taxon>Chitinivibrionaceae</taxon>
        <taxon>Chitinivibrio</taxon>
    </lineage>
</organism>
<proteinExistence type="inferred from homology"/>
<dbReference type="PROSITE" id="PS52004">
    <property type="entry name" value="KS3_2"/>
    <property type="match status" value="1"/>
</dbReference>
<evidence type="ECO:0000256" key="1">
    <source>
        <dbReference type="ARBA" id="ARBA00005194"/>
    </source>
</evidence>
<dbReference type="Proteomes" id="UP000017148">
    <property type="component" value="Unassembled WGS sequence"/>
</dbReference>
<dbReference type="UniPathway" id="UPA00094"/>
<evidence type="ECO:0000256" key="13">
    <source>
        <dbReference type="RuleBase" id="RU003694"/>
    </source>
</evidence>
<dbReference type="InterPro" id="IPR016039">
    <property type="entry name" value="Thiolase-like"/>
</dbReference>
<dbReference type="FunFam" id="3.40.47.10:FF:000009">
    <property type="entry name" value="3-oxoacyl-[acyl-carrier-protein] synthase 2"/>
    <property type="match status" value="1"/>
</dbReference>
<dbReference type="PANTHER" id="PTHR11712:SF336">
    <property type="entry name" value="3-OXOACYL-[ACYL-CARRIER-PROTEIN] SYNTHASE, MITOCHONDRIAL"/>
    <property type="match status" value="1"/>
</dbReference>
<dbReference type="GO" id="GO:0005829">
    <property type="term" value="C:cytosol"/>
    <property type="evidence" value="ECO:0007669"/>
    <property type="project" value="TreeGrafter"/>
</dbReference>
<dbReference type="OrthoDB" id="9808669at2"/>
<dbReference type="EMBL" id="ASJR01000005">
    <property type="protein sequence ID" value="ERP38699.1"/>
    <property type="molecule type" value="Genomic_DNA"/>
</dbReference>
<comment type="catalytic activity">
    <reaction evidence="11">
        <text>(9Z)-hexadecenoyl-[ACP] + malonyl-[ACP] + H(+) = 3-oxo-(11Z)-octadecenoyl-[ACP] + holo-[ACP] + CO2</text>
        <dbReference type="Rhea" id="RHEA:55040"/>
        <dbReference type="Rhea" id="RHEA-COMP:9623"/>
        <dbReference type="Rhea" id="RHEA-COMP:9685"/>
        <dbReference type="Rhea" id="RHEA-COMP:10800"/>
        <dbReference type="Rhea" id="RHEA-COMP:14074"/>
        <dbReference type="ChEBI" id="CHEBI:15378"/>
        <dbReference type="ChEBI" id="CHEBI:16526"/>
        <dbReference type="ChEBI" id="CHEBI:64479"/>
        <dbReference type="ChEBI" id="CHEBI:78449"/>
        <dbReference type="ChEBI" id="CHEBI:83989"/>
        <dbReference type="ChEBI" id="CHEBI:138538"/>
        <dbReference type="EC" id="2.3.1.179"/>
    </reaction>
</comment>
<dbReference type="EC" id="2.3.1.179" evidence="3 11"/>
<dbReference type="NCBIfam" id="NF004970">
    <property type="entry name" value="PRK06333.1"/>
    <property type="match status" value="1"/>
</dbReference>
<dbReference type="PATRIC" id="fig|1313304.3.peg.686"/>
<evidence type="ECO:0000256" key="10">
    <source>
        <dbReference type="ARBA" id="ARBA00023315"/>
    </source>
</evidence>
<dbReference type="Pfam" id="PF02801">
    <property type="entry name" value="Ketoacyl-synt_C"/>
    <property type="match status" value="1"/>
</dbReference>
<comment type="catalytic activity">
    <reaction evidence="11">
        <text>a fatty acyl-[ACP] + malonyl-[ACP] + H(+) = a 3-oxoacyl-[ACP] + holo-[ACP] + CO2</text>
        <dbReference type="Rhea" id="RHEA:22836"/>
        <dbReference type="Rhea" id="RHEA-COMP:9623"/>
        <dbReference type="Rhea" id="RHEA-COMP:9685"/>
        <dbReference type="Rhea" id="RHEA-COMP:9916"/>
        <dbReference type="Rhea" id="RHEA-COMP:14125"/>
        <dbReference type="ChEBI" id="CHEBI:15378"/>
        <dbReference type="ChEBI" id="CHEBI:16526"/>
        <dbReference type="ChEBI" id="CHEBI:64479"/>
        <dbReference type="ChEBI" id="CHEBI:78449"/>
        <dbReference type="ChEBI" id="CHEBI:78776"/>
        <dbReference type="ChEBI" id="CHEBI:138651"/>
    </reaction>
</comment>
<evidence type="ECO:0000256" key="7">
    <source>
        <dbReference type="ARBA" id="ARBA00022832"/>
    </source>
</evidence>
<reference evidence="15 16" key="1">
    <citation type="journal article" date="2013" name="Environ. Microbiol.">
        <title>Genome analysis of Chitinivibrio alkaliphilus gen. nov., sp. nov., a novel extremely haloalkaliphilic anaerobic chitinolytic bacterium from the candidate phylum Termite Group 3.</title>
        <authorList>
            <person name="Sorokin D.Y."/>
            <person name="Gumerov V.M."/>
            <person name="Rakitin A.L."/>
            <person name="Beletsky A.V."/>
            <person name="Damste J.S."/>
            <person name="Muyzer G."/>
            <person name="Mardanov A.V."/>
            <person name="Ravin N.V."/>
        </authorList>
    </citation>
    <scope>NUCLEOTIDE SEQUENCE [LARGE SCALE GENOMIC DNA]</scope>
    <source>
        <strain evidence="15 16">ACht1</strain>
    </source>
</reference>
<dbReference type="SUPFAM" id="SSF53901">
    <property type="entry name" value="Thiolase-like"/>
    <property type="match status" value="1"/>
</dbReference>
<evidence type="ECO:0000256" key="2">
    <source>
        <dbReference type="ARBA" id="ARBA00008467"/>
    </source>
</evidence>
<feature type="domain" description="Ketosynthase family 3 (KS3)" evidence="14">
    <location>
        <begin position="2"/>
        <end position="410"/>
    </location>
</feature>
<evidence type="ECO:0000256" key="9">
    <source>
        <dbReference type="ARBA" id="ARBA00023160"/>
    </source>
</evidence>
<dbReference type="CDD" id="cd00834">
    <property type="entry name" value="KAS_I_II"/>
    <property type="match status" value="1"/>
</dbReference>
<protein>
    <recommendedName>
        <fullName evidence="4 11">3-oxoacyl-[acyl-carrier-protein] synthase 2</fullName>
        <ecNumber evidence="3 11">2.3.1.179</ecNumber>
    </recommendedName>
</protein>
<dbReference type="Pfam" id="PF00109">
    <property type="entry name" value="ketoacyl-synt"/>
    <property type="match status" value="1"/>
</dbReference>
<name>U7D8H6_9BACT</name>
<dbReference type="PROSITE" id="PS00606">
    <property type="entry name" value="KS3_1"/>
    <property type="match status" value="1"/>
</dbReference>
<dbReference type="NCBIfam" id="NF005589">
    <property type="entry name" value="PRK07314.1"/>
    <property type="match status" value="1"/>
</dbReference>
<evidence type="ECO:0000256" key="11">
    <source>
        <dbReference type="PIRNR" id="PIRNR000447"/>
    </source>
</evidence>
<dbReference type="SMART" id="SM00825">
    <property type="entry name" value="PKS_KS"/>
    <property type="match status" value="1"/>
</dbReference>
<dbReference type="InterPro" id="IPR014031">
    <property type="entry name" value="Ketoacyl_synth_C"/>
</dbReference>
<dbReference type="GO" id="GO:0006633">
    <property type="term" value="P:fatty acid biosynthetic process"/>
    <property type="evidence" value="ECO:0007669"/>
    <property type="project" value="UniProtKB-UniRule"/>
</dbReference>
<comment type="function">
    <text evidence="11">Involved in the type II fatty acid elongation cycle. Catalyzes the elongation of a wide range of acyl-ACP by the addition of two carbons from malonyl-ACP to an acyl acceptor. Can efficiently catalyze the conversion of palmitoleoyl-ACP (cis-hexadec-9-enoyl-ACP) to cis-vaccenoyl-ACP (cis-octadec-11-enoyl-ACP), an essential step in the thermal regulation of fatty acid composition.</text>
</comment>
<feature type="active site" description="For beta-ketoacyl synthase activity" evidence="12">
    <location>
        <position position="163"/>
    </location>
</feature>
<evidence type="ECO:0000256" key="4">
    <source>
        <dbReference type="ARBA" id="ARBA00014657"/>
    </source>
</evidence>
<keyword evidence="8" id="KW-0443">Lipid metabolism</keyword>
<dbReference type="STRING" id="1313304.CALK_0716"/>
<keyword evidence="16" id="KW-1185">Reference proteome</keyword>
<dbReference type="NCBIfam" id="TIGR03150">
    <property type="entry name" value="fabF"/>
    <property type="match status" value="1"/>
</dbReference>
<evidence type="ECO:0000256" key="12">
    <source>
        <dbReference type="PIRSR" id="PIRSR000447-1"/>
    </source>
</evidence>
<dbReference type="Gene3D" id="3.40.47.10">
    <property type="match status" value="1"/>
</dbReference>
<dbReference type="PIRSF" id="PIRSF000447">
    <property type="entry name" value="KAS_II"/>
    <property type="match status" value="1"/>
</dbReference>
<comment type="caution">
    <text evidence="15">The sequence shown here is derived from an EMBL/GenBank/DDBJ whole genome shotgun (WGS) entry which is preliminary data.</text>
</comment>
<comment type="pathway">
    <text evidence="1 11">Lipid metabolism; fatty acid biosynthesis.</text>
</comment>
<dbReference type="eggNOG" id="COG0304">
    <property type="taxonomic scope" value="Bacteria"/>
</dbReference>
<comment type="similarity">
    <text evidence="2 11 13">Belongs to the thiolase-like superfamily. Beta-ketoacyl-ACP synthases family.</text>
</comment>
<evidence type="ECO:0000256" key="8">
    <source>
        <dbReference type="ARBA" id="ARBA00023098"/>
    </source>
</evidence>
<dbReference type="InterPro" id="IPR017568">
    <property type="entry name" value="3-oxoacyl-ACP_synth-2"/>
</dbReference>
<keyword evidence="6 11" id="KW-0808">Transferase</keyword>
<evidence type="ECO:0000256" key="3">
    <source>
        <dbReference type="ARBA" id="ARBA00012356"/>
    </source>
</evidence>
<evidence type="ECO:0000259" key="14">
    <source>
        <dbReference type="PROSITE" id="PS52004"/>
    </source>
</evidence>
<evidence type="ECO:0000256" key="6">
    <source>
        <dbReference type="ARBA" id="ARBA00022679"/>
    </source>
</evidence>
<dbReference type="GO" id="GO:0004315">
    <property type="term" value="F:3-oxoacyl-[acyl-carrier-protein] synthase activity"/>
    <property type="evidence" value="ECO:0007669"/>
    <property type="project" value="UniProtKB-UniRule"/>
</dbReference>
<sequence length="413" mass="43828">MSKRVVVTGMGTVNPVGNSVHEYWDGLIAGKSGIDTLTHFTDEKIPSQIAGEVTGVDFSEYVDRKEVKKTDRYILLAMAAAQEALQDSKLLESAPDMERVGTIIGSGIGGIDTLETNHSNLLNKGARRVSPFLIPMMIADMASGFVSMKYGLKGPNYCVVSACASSSHSIGDGFMALRAGMMDACLVGGAEAAISRLSYAGFASMKALSTRNESPQKASSPFDRKRDGFVMGEGSGVLVIETLEHALQRGAPIYAELTGYGATGDAHHLSSPAPNGEGAVRSMNMALRTAECAPEDIDYINAHGTSTPMNDKNETAAIKTTFGDHAYDLSVSSTKSMTGHLLGASGAIELIASIQAIREGIIPPTINYEDPDEGLDLDYTPNTANKRTVRRVMSNSFGFGGHNASLIVEAFRE</sequence>
<keyword evidence="5 11" id="KW-0444">Lipid biosynthesis</keyword>
<evidence type="ECO:0000256" key="5">
    <source>
        <dbReference type="ARBA" id="ARBA00022516"/>
    </source>
</evidence>
<dbReference type="InterPro" id="IPR018201">
    <property type="entry name" value="Ketoacyl_synth_AS"/>
</dbReference>
<gene>
    <name evidence="15" type="ORF">CALK_0716</name>
</gene>
<keyword evidence="9 11" id="KW-0275">Fatty acid biosynthesis</keyword>
<dbReference type="PANTHER" id="PTHR11712">
    <property type="entry name" value="POLYKETIDE SYNTHASE-RELATED"/>
    <property type="match status" value="1"/>
</dbReference>
<dbReference type="InterPro" id="IPR000794">
    <property type="entry name" value="Beta-ketoacyl_synthase"/>
</dbReference>
<evidence type="ECO:0000313" key="16">
    <source>
        <dbReference type="Proteomes" id="UP000017148"/>
    </source>
</evidence>
<dbReference type="RefSeq" id="WP_022636234.1">
    <property type="nucleotide sequence ID" value="NZ_ASJR01000005.1"/>
</dbReference>
<dbReference type="AlphaFoldDB" id="U7D8H6"/>
<keyword evidence="10 11" id="KW-0012">Acyltransferase</keyword>
<dbReference type="InterPro" id="IPR020841">
    <property type="entry name" value="PKS_Beta-ketoAc_synthase_dom"/>
</dbReference>
<dbReference type="InterPro" id="IPR014030">
    <property type="entry name" value="Ketoacyl_synth_N"/>
</dbReference>
<evidence type="ECO:0000313" key="15">
    <source>
        <dbReference type="EMBL" id="ERP38699.1"/>
    </source>
</evidence>